<dbReference type="AlphaFoldDB" id="A0A6M3XV20"/>
<gene>
    <name evidence="1" type="ORF">TM448B02288_0010</name>
</gene>
<proteinExistence type="predicted"/>
<name>A0A6M3XV20_9ZZZZ</name>
<accession>A0A6M3XV20</accession>
<protein>
    <submittedName>
        <fullName evidence="1">Uncharacterized protein</fullName>
    </submittedName>
</protein>
<reference evidence="1" key="1">
    <citation type="submission" date="2020-03" db="EMBL/GenBank/DDBJ databases">
        <title>The deep terrestrial virosphere.</title>
        <authorList>
            <person name="Holmfeldt K."/>
            <person name="Nilsson E."/>
            <person name="Simone D."/>
            <person name="Lopez-Fernandez M."/>
            <person name="Wu X."/>
            <person name="de Brujin I."/>
            <person name="Lundin D."/>
            <person name="Andersson A."/>
            <person name="Bertilsson S."/>
            <person name="Dopson M."/>
        </authorList>
    </citation>
    <scope>NUCLEOTIDE SEQUENCE</scope>
    <source>
        <strain evidence="1">TM448B02288</strain>
    </source>
</reference>
<sequence length="61" mass="6689">MEKSIKWTSAGPNERKAVVELCGWRNRTGNATPMGKRIASTPWEKLSPAAKQVLTNHGILA</sequence>
<organism evidence="1">
    <name type="scientific">viral metagenome</name>
    <dbReference type="NCBI Taxonomy" id="1070528"/>
    <lineage>
        <taxon>unclassified sequences</taxon>
        <taxon>metagenomes</taxon>
        <taxon>organismal metagenomes</taxon>
    </lineage>
</organism>
<evidence type="ECO:0000313" key="1">
    <source>
        <dbReference type="EMBL" id="QJI01088.1"/>
    </source>
</evidence>
<dbReference type="EMBL" id="MT144897">
    <property type="protein sequence ID" value="QJI01088.1"/>
    <property type="molecule type" value="Genomic_DNA"/>
</dbReference>